<dbReference type="GO" id="GO:0050660">
    <property type="term" value="F:flavin adenine dinucleotide binding"/>
    <property type="evidence" value="ECO:0007669"/>
    <property type="project" value="TreeGrafter"/>
</dbReference>
<protein>
    <submittedName>
        <fullName evidence="2">NAD(P)-binding domain-containing protein</fullName>
    </submittedName>
</protein>
<accession>A0A7X5HUD4</accession>
<dbReference type="Gene3D" id="3.50.50.60">
    <property type="entry name" value="FAD/NAD(P)-binding domain"/>
    <property type="match status" value="2"/>
</dbReference>
<dbReference type="InterPro" id="IPR050982">
    <property type="entry name" value="Auxin_biosynth/cation_transpt"/>
</dbReference>
<name>A0A7X5HUD4_9FIRM</name>
<dbReference type="Proteomes" id="UP000461585">
    <property type="component" value="Unassembled WGS sequence"/>
</dbReference>
<dbReference type="AlphaFoldDB" id="A0A7X5HUD4"/>
<dbReference type="PANTHER" id="PTHR43539">
    <property type="entry name" value="FLAVIN-BINDING MONOOXYGENASE-LIKE PROTEIN (AFU_ORTHOLOGUE AFUA_4G09220)"/>
    <property type="match status" value="1"/>
</dbReference>
<dbReference type="Pfam" id="PF13738">
    <property type="entry name" value="Pyr_redox_3"/>
    <property type="match status" value="1"/>
</dbReference>
<dbReference type="SUPFAM" id="SSF51905">
    <property type="entry name" value="FAD/NAD(P)-binding domain"/>
    <property type="match status" value="1"/>
</dbReference>
<organism evidence="2 3">
    <name type="scientific">Anaerotalea alkaliphila</name>
    <dbReference type="NCBI Taxonomy" id="2662126"/>
    <lineage>
        <taxon>Bacteria</taxon>
        <taxon>Bacillati</taxon>
        <taxon>Bacillota</taxon>
        <taxon>Clostridia</taxon>
        <taxon>Eubacteriales</taxon>
        <taxon>Anaerotalea</taxon>
    </lineage>
</organism>
<evidence type="ECO:0000313" key="2">
    <source>
        <dbReference type="EMBL" id="NDL66795.1"/>
    </source>
</evidence>
<evidence type="ECO:0000256" key="1">
    <source>
        <dbReference type="ARBA" id="ARBA00023002"/>
    </source>
</evidence>
<comment type="caution">
    <text evidence="2">The sequence shown here is derived from an EMBL/GenBank/DDBJ whole genome shotgun (WGS) entry which is preliminary data.</text>
</comment>
<proteinExistence type="predicted"/>
<dbReference type="EMBL" id="JAAEEH010000006">
    <property type="protein sequence ID" value="NDL66795.1"/>
    <property type="molecule type" value="Genomic_DNA"/>
</dbReference>
<dbReference type="InterPro" id="IPR036188">
    <property type="entry name" value="FAD/NAD-bd_sf"/>
</dbReference>
<sequence>MKTVHTAIVGGGQAGLATSYFLKQRNIDHVILEQAAQAGNAWRNFRWDSFTLLTPNWSIRMPGAFYDGDAPDGFMQRDELVAYFENYITAYGLPIRHGIRVTGISARPDGEGYTVQTDQEPLIAKNVVVATGLFQGPKITPFGEKISSRVLQIHATQYRNPKQLPSGAVLVIGSAQSGAQIAEELYKDGRKVFLAVGGAGRVPRRYRGKDIVFWLNEIGFFDRTVDMLDSPKSRFAANPHLSGTKGGHAINLHQFVRDGVQLLGHAIDGDKERVLFAGDLKESLAKTDRIEADVIKAIDAHILRQGLDVPPETLPELRDGYAVAELRELDLVKENIGSIIWAQGFSFDYSMVKLPVLDEAGFPIQKRGVTEFAGLYFVGMPYLYKQKSGLLMGVGEDAGHIASHIASWG</sequence>
<reference evidence="2 3" key="1">
    <citation type="submission" date="2020-01" db="EMBL/GenBank/DDBJ databases">
        <title>Anaeroalcalibacter tamaniensis gen. nov., sp. nov., moderately halophilic strictly anaerobic fermenter bacterium from mud volcano of Taman peninsula.</title>
        <authorList>
            <person name="Frolova A."/>
            <person name="Merkel A.Y."/>
            <person name="Slobodkin A.I."/>
        </authorList>
    </citation>
    <scope>NUCLEOTIDE SEQUENCE [LARGE SCALE GENOMIC DNA]</scope>
    <source>
        <strain evidence="2 3">F-3ap</strain>
    </source>
</reference>
<keyword evidence="1" id="KW-0560">Oxidoreductase</keyword>
<gene>
    <name evidence="2" type="ORF">GXN74_03425</name>
</gene>
<dbReference type="GO" id="GO:0004497">
    <property type="term" value="F:monooxygenase activity"/>
    <property type="evidence" value="ECO:0007669"/>
    <property type="project" value="TreeGrafter"/>
</dbReference>
<dbReference type="PANTHER" id="PTHR43539:SF78">
    <property type="entry name" value="FLAVIN-CONTAINING MONOOXYGENASE"/>
    <property type="match status" value="1"/>
</dbReference>
<dbReference type="RefSeq" id="WP_162369523.1">
    <property type="nucleotide sequence ID" value="NZ_JAAEEH010000006.1"/>
</dbReference>
<keyword evidence="3" id="KW-1185">Reference proteome</keyword>
<evidence type="ECO:0000313" key="3">
    <source>
        <dbReference type="Proteomes" id="UP000461585"/>
    </source>
</evidence>